<dbReference type="Proteomes" id="UP000720189">
    <property type="component" value="Unassembled WGS sequence"/>
</dbReference>
<organism evidence="2 3">
    <name type="scientific">Fusarium redolens</name>
    <dbReference type="NCBI Taxonomy" id="48865"/>
    <lineage>
        <taxon>Eukaryota</taxon>
        <taxon>Fungi</taxon>
        <taxon>Dikarya</taxon>
        <taxon>Ascomycota</taxon>
        <taxon>Pezizomycotina</taxon>
        <taxon>Sordariomycetes</taxon>
        <taxon>Hypocreomycetidae</taxon>
        <taxon>Hypocreales</taxon>
        <taxon>Nectriaceae</taxon>
        <taxon>Fusarium</taxon>
        <taxon>Fusarium redolens species complex</taxon>
    </lineage>
</organism>
<dbReference type="GeneID" id="70219993"/>
<gene>
    <name evidence="2" type="ORF">BKA55DRAFT_538475</name>
</gene>
<feature type="region of interest" description="Disordered" evidence="1">
    <location>
        <begin position="1"/>
        <end position="47"/>
    </location>
</feature>
<sequence>MADFDMFLNEGDEFGQSSQDKGKGKERETVNEFPTPPQPNQNFPRPQIPYRWPTPVATNDNTDEPAANGVLATKPAEPCCPQQHSVAASYALEVSSLLQLCARSMMRKQTLSKKLRSMHLRYMQECALSVAGMKGILPPIETMLQVFRGKEGHISSSNFGTKMRLGTPENILGVFRNWHGGQ</sequence>
<name>A0A9P9H9G6_FUSRE</name>
<comment type="caution">
    <text evidence="2">The sequence shown here is derived from an EMBL/GenBank/DDBJ whole genome shotgun (WGS) entry which is preliminary data.</text>
</comment>
<reference evidence="2" key="1">
    <citation type="journal article" date="2021" name="Nat. Commun.">
        <title>Genetic determinants of endophytism in the Arabidopsis root mycobiome.</title>
        <authorList>
            <person name="Mesny F."/>
            <person name="Miyauchi S."/>
            <person name="Thiergart T."/>
            <person name="Pickel B."/>
            <person name="Atanasova L."/>
            <person name="Karlsson M."/>
            <person name="Huettel B."/>
            <person name="Barry K.W."/>
            <person name="Haridas S."/>
            <person name="Chen C."/>
            <person name="Bauer D."/>
            <person name="Andreopoulos W."/>
            <person name="Pangilinan J."/>
            <person name="LaButti K."/>
            <person name="Riley R."/>
            <person name="Lipzen A."/>
            <person name="Clum A."/>
            <person name="Drula E."/>
            <person name="Henrissat B."/>
            <person name="Kohler A."/>
            <person name="Grigoriev I.V."/>
            <person name="Martin F.M."/>
            <person name="Hacquard S."/>
        </authorList>
    </citation>
    <scope>NUCLEOTIDE SEQUENCE</scope>
    <source>
        <strain evidence="2">MPI-CAGE-AT-0023</strain>
    </source>
</reference>
<evidence type="ECO:0000256" key="1">
    <source>
        <dbReference type="SAM" id="MobiDB-lite"/>
    </source>
</evidence>
<evidence type="ECO:0000313" key="3">
    <source>
        <dbReference type="Proteomes" id="UP000720189"/>
    </source>
</evidence>
<evidence type="ECO:0000313" key="2">
    <source>
        <dbReference type="EMBL" id="KAH7253609.1"/>
    </source>
</evidence>
<feature type="compositionally biased region" description="Basic and acidic residues" evidence="1">
    <location>
        <begin position="20"/>
        <end position="30"/>
    </location>
</feature>
<accession>A0A9P9H9G6</accession>
<keyword evidence="3" id="KW-1185">Reference proteome</keyword>
<proteinExistence type="predicted"/>
<dbReference type="AlphaFoldDB" id="A0A9P9H9G6"/>
<dbReference type="EMBL" id="JAGMUX010000007">
    <property type="protein sequence ID" value="KAH7253609.1"/>
    <property type="molecule type" value="Genomic_DNA"/>
</dbReference>
<dbReference type="RefSeq" id="XP_046049856.1">
    <property type="nucleotide sequence ID" value="XM_046190039.1"/>
</dbReference>
<protein>
    <submittedName>
        <fullName evidence="2">Uncharacterized protein</fullName>
    </submittedName>
</protein>